<reference evidence="7" key="1">
    <citation type="submission" date="2021-08" db="EMBL/GenBank/DDBJ databases">
        <authorList>
            <person name="Misof B."/>
            <person name="Oliver O."/>
            <person name="Podsiadlowski L."/>
            <person name="Donath A."/>
            <person name="Peters R."/>
            <person name="Mayer C."/>
            <person name="Rust J."/>
            <person name="Gunkel S."/>
            <person name="Lesny P."/>
            <person name="Martin S."/>
            <person name="Oeyen J.P."/>
            <person name="Petersen M."/>
            <person name="Panagiotis P."/>
            <person name="Wilbrandt J."/>
            <person name="Tanja T."/>
        </authorList>
    </citation>
    <scope>NUCLEOTIDE SEQUENCE</scope>
    <source>
        <strain evidence="7">GBR_01_08_01A</strain>
        <tissue evidence="7">Thorax + abdomen</tissue>
    </source>
</reference>
<feature type="compositionally biased region" description="Basic residues" evidence="5">
    <location>
        <begin position="1"/>
        <end position="11"/>
    </location>
</feature>
<evidence type="ECO:0000256" key="5">
    <source>
        <dbReference type="SAM" id="MobiDB-lite"/>
    </source>
</evidence>
<feature type="repeat" description="WD" evidence="4">
    <location>
        <begin position="1343"/>
        <end position="1375"/>
    </location>
</feature>
<reference evidence="7" key="2">
    <citation type="journal article" date="2023" name="Commun. Biol.">
        <title>Intrasexual cuticular hydrocarbon dimorphism in a wasp sheds light on hydrocarbon biosynthesis genes in Hymenoptera.</title>
        <authorList>
            <person name="Moris V.C."/>
            <person name="Podsiadlowski L."/>
            <person name="Martin S."/>
            <person name="Oeyen J.P."/>
            <person name="Donath A."/>
            <person name="Petersen M."/>
            <person name="Wilbrandt J."/>
            <person name="Misof B."/>
            <person name="Liedtke D."/>
            <person name="Thamm M."/>
            <person name="Scheiner R."/>
            <person name="Schmitt T."/>
            <person name="Niehuis O."/>
        </authorList>
    </citation>
    <scope>NUCLEOTIDE SEQUENCE</scope>
    <source>
        <strain evidence="7">GBR_01_08_01A</strain>
    </source>
</reference>
<accession>A0AAD9R9L1</accession>
<feature type="compositionally biased region" description="Low complexity" evidence="5">
    <location>
        <begin position="1219"/>
        <end position="1239"/>
    </location>
</feature>
<dbReference type="SUPFAM" id="SSF50978">
    <property type="entry name" value="WD40 repeat-like"/>
    <property type="match status" value="1"/>
</dbReference>
<feature type="compositionally biased region" description="Polar residues" evidence="5">
    <location>
        <begin position="1127"/>
        <end position="1150"/>
    </location>
</feature>
<feature type="domain" description="C2H2-type" evidence="6">
    <location>
        <begin position="207"/>
        <end position="235"/>
    </location>
</feature>
<keyword evidence="8" id="KW-1185">Reference proteome</keyword>
<keyword evidence="2" id="KW-0677">Repeat</keyword>
<dbReference type="PROSITE" id="PS00028">
    <property type="entry name" value="ZINC_FINGER_C2H2_1"/>
    <property type="match status" value="4"/>
</dbReference>
<evidence type="ECO:0000256" key="3">
    <source>
        <dbReference type="PROSITE-ProRule" id="PRU00042"/>
    </source>
</evidence>
<dbReference type="PROSITE" id="PS50294">
    <property type="entry name" value="WD_REPEATS_REGION"/>
    <property type="match status" value="1"/>
</dbReference>
<dbReference type="PANTHER" id="PTHR15574">
    <property type="entry name" value="WD REPEAT DOMAIN-CONTAINING FAMILY"/>
    <property type="match status" value="1"/>
</dbReference>
<dbReference type="GO" id="GO:0005737">
    <property type="term" value="C:cytoplasm"/>
    <property type="evidence" value="ECO:0007669"/>
    <property type="project" value="TreeGrafter"/>
</dbReference>
<protein>
    <recommendedName>
        <fullName evidence="6">C2H2-type domain-containing protein</fullName>
    </recommendedName>
</protein>
<dbReference type="InterPro" id="IPR015943">
    <property type="entry name" value="WD40/YVTN_repeat-like_dom_sf"/>
</dbReference>
<feature type="compositionally biased region" description="Basic and acidic residues" evidence="5">
    <location>
        <begin position="251"/>
        <end position="261"/>
    </location>
</feature>
<feature type="compositionally biased region" description="Basic and acidic residues" evidence="5">
    <location>
        <begin position="12"/>
        <end position="21"/>
    </location>
</feature>
<dbReference type="PROSITE" id="PS50082">
    <property type="entry name" value="WD_REPEATS_2"/>
    <property type="match status" value="1"/>
</dbReference>
<feature type="region of interest" description="Disordered" evidence="5">
    <location>
        <begin position="599"/>
        <end position="630"/>
    </location>
</feature>
<feature type="domain" description="C2H2-type" evidence="6">
    <location>
        <begin position="941"/>
        <end position="969"/>
    </location>
</feature>
<keyword evidence="3" id="KW-0862">Zinc</keyword>
<dbReference type="InterPro" id="IPR036236">
    <property type="entry name" value="Znf_C2H2_sf"/>
</dbReference>
<dbReference type="InterPro" id="IPR036322">
    <property type="entry name" value="WD40_repeat_dom_sf"/>
</dbReference>
<evidence type="ECO:0000256" key="4">
    <source>
        <dbReference type="PROSITE-ProRule" id="PRU00221"/>
    </source>
</evidence>
<feature type="domain" description="C2H2-type" evidence="6">
    <location>
        <begin position="430"/>
        <end position="457"/>
    </location>
</feature>
<dbReference type="SMART" id="SM00320">
    <property type="entry name" value="WD40"/>
    <property type="match status" value="7"/>
</dbReference>
<feature type="region of interest" description="Disordered" evidence="5">
    <location>
        <begin position="238"/>
        <end position="262"/>
    </location>
</feature>
<dbReference type="SMART" id="SM00355">
    <property type="entry name" value="ZnF_C2H2"/>
    <property type="match status" value="11"/>
</dbReference>
<comment type="caution">
    <text evidence="7">The sequence shown here is derived from an EMBL/GenBank/DDBJ whole genome shotgun (WGS) entry which is preliminary data.</text>
</comment>
<dbReference type="Pfam" id="PF00400">
    <property type="entry name" value="WD40"/>
    <property type="match status" value="2"/>
</dbReference>
<dbReference type="EMBL" id="JAIFRP010004432">
    <property type="protein sequence ID" value="KAK2575348.1"/>
    <property type="molecule type" value="Genomic_DNA"/>
</dbReference>
<evidence type="ECO:0000259" key="6">
    <source>
        <dbReference type="PROSITE" id="PS50157"/>
    </source>
</evidence>
<dbReference type="PROSITE" id="PS50157">
    <property type="entry name" value="ZINC_FINGER_C2H2_2"/>
    <property type="match status" value="3"/>
</dbReference>
<feature type="compositionally biased region" description="Basic and acidic residues" evidence="5">
    <location>
        <begin position="599"/>
        <end position="622"/>
    </location>
</feature>
<evidence type="ECO:0000256" key="2">
    <source>
        <dbReference type="ARBA" id="ARBA00022737"/>
    </source>
</evidence>
<evidence type="ECO:0000256" key="1">
    <source>
        <dbReference type="ARBA" id="ARBA00022574"/>
    </source>
</evidence>
<feature type="compositionally biased region" description="Low complexity" evidence="5">
    <location>
        <begin position="1710"/>
        <end position="1722"/>
    </location>
</feature>
<keyword evidence="3" id="KW-0863">Zinc-finger</keyword>
<organism evidence="7 8">
    <name type="scientific">Odynerus spinipes</name>
    <dbReference type="NCBI Taxonomy" id="1348599"/>
    <lineage>
        <taxon>Eukaryota</taxon>
        <taxon>Metazoa</taxon>
        <taxon>Ecdysozoa</taxon>
        <taxon>Arthropoda</taxon>
        <taxon>Hexapoda</taxon>
        <taxon>Insecta</taxon>
        <taxon>Pterygota</taxon>
        <taxon>Neoptera</taxon>
        <taxon>Endopterygota</taxon>
        <taxon>Hymenoptera</taxon>
        <taxon>Apocrita</taxon>
        <taxon>Aculeata</taxon>
        <taxon>Vespoidea</taxon>
        <taxon>Vespidae</taxon>
        <taxon>Eumeninae</taxon>
        <taxon>Odynerus</taxon>
    </lineage>
</organism>
<evidence type="ECO:0000313" key="7">
    <source>
        <dbReference type="EMBL" id="KAK2575348.1"/>
    </source>
</evidence>
<proteinExistence type="predicted"/>
<feature type="region of interest" description="Disordered" evidence="5">
    <location>
        <begin position="1127"/>
        <end position="1297"/>
    </location>
</feature>
<feature type="region of interest" description="Disordered" evidence="5">
    <location>
        <begin position="1074"/>
        <end position="1094"/>
    </location>
</feature>
<dbReference type="InterPro" id="IPR013087">
    <property type="entry name" value="Znf_C2H2_type"/>
</dbReference>
<dbReference type="Gene3D" id="2.130.10.10">
    <property type="entry name" value="YVTN repeat-like/Quinoprotein amine dehydrogenase"/>
    <property type="match status" value="1"/>
</dbReference>
<dbReference type="SUPFAM" id="SSF57667">
    <property type="entry name" value="beta-beta-alpha zinc fingers"/>
    <property type="match status" value="1"/>
</dbReference>
<name>A0AAD9R9L1_9HYME</name>
<feature type="region of interest" description="Disordered" evidence="5">
    <location>
        <begin position="1"/>
        <end position="21"/>
    </location>
</feature>
<dbReference type="InterPro" id="IPR001680">
    <property type="entry name" value="WD40_rpt"/>
</dbReference>
<feature type="compositionally biased region" description="Polar residues" evidence="5">
    <location>
        <begin position="1190"/>
        <end position="1200"/>
    </location>
</feature>
<dbReference type="Proteomes" id="UP001258017">
    <property type="component" value="Unassembled WGS sequence"/>
</dbReference>
<keyword evidence="1 4" id="KW-0853">WD repeat</keyword>
<feature type="region of interest" description="Disordered" evidence="5">
    <location>
        <begin position="1698"/>
        <end position="1740"/>
    </location>
</feature>
<feature type="compositionally biased region" description="Basic and acidic residues" evidence="5">
    <location>
        <begin position="1155"/>
        <end position="1184"/>
    </location>
</feature>
<gene>
    <name evidence="7" type="ORF">KPH14_012570</name>
</gene>
<dbReference type="GO" id="GO:0080008">
    <property type="term" value="C:Cul4-RING E3 ubiquitin ligase complex"/>
    <property type="evidence" value="ECO:0007669"/>
    <property type="project" value="TreeGrafter"/>
</dbReference>
<dbReference type="GO" id="GO:0008270">
    <property type="term" value="F:zinc ion binding"/>
    <property type="evidence" value="ECO:0007669"/>
    <property type="project" value="UniProtKB-KW"/>
</dbReference>
<feature type="compositionally biased region" description="Acidic residues" evidence="5">
    <location>
        <begin position="1268"/>
        <end position="1292"/>
    </location>
</feature>
<feature type="compositionally biased region" description="Polar residues" evidence="5">
    <location>
        <begin position="1240"/>
        <end position="1252"/>
    </location>
</feature>
<dbReference type="InterPro" id="IPR045151">
    <property type="entry name" value="DCAF8"/>
</dbReference>
<evidence type="ECO:0000313" key="8">
    <source>
        <dbReference type="Proteomes" id="UP001258017"/>
    </source>
</evidence>
<dbReference type="PANTHER" id="PTHR15574:SF21">
    <property type="entry name" value="DDB1- AND CUL4-ASSOCIATED FACTOR 8"/>
    <property type="match status" value="1"/>
</dbReference>
<sequence length="1740" mass="197455">MRMLQRGRRKEVRTPTRAKREETTFVKLVPVTDDKGTQTDETVVAEWGEHLVKMFGEGAMWDDYGNNNEDKSKEEMPETLVVDVDIPLVKSEPMSPTRSNSYESLQDEIMASHLPIVTPCKLKEPIILLERCDKIWETLKLIKDVQGKDLEDTVNDSAEKMDTMNSTVFSSEKDQKASYIRYQPVLGNNNSALPNFQLSVKSTKKLFHCNVCGKEYSENRSLRAHSQKIHGIFIPPKRRPKLVSNTNNKIDTTKSESKDGKSLVNNTINHMEKNAFNKEGANSQVEKKNNTLVKNAIHSKGATRAKCPLCKRIVSNLHKHLTEYHKINCPNLIIKELESVQSHTEITLKDFTKAIVNTTPPPEIFQNGNIKASKQAENDVQNFKNNSKQKHDETYSMPQKKFKLDKDKTLNVTNASENLLTQKSPKANRHKCEICLGTYASYSSFYKHRRIHRKRGETKNNFNALKCRYINSPLNNKRNELINLKATDNASTITPNAKNKEKVKRISLDSMENASSHDSESGIYDHNEINKVTTENKTYSDNLDRSCICGRSFRDYHTLVLHKRGCKFRDTDETESFMEDNPDRDSGNGINIKIKKKNDSYEIVSRDSGDENKSKDSGHPNDCDTPSNISDFIAEDYNETLDENQSVNIFESSKYSKSHSILKIQTIDDESIDIDIEEDSQNSSWNENEEKNQINKRIKSENIHEKNENNNITGIPTLAHLCETIFTDQLKTEDTSAVLKTKQKRSSNVRNTTDTVKLEKEQSIEAVDTSDYLKTKNKHSTKLTNQNSLSNTSMYMNTTCPCGESFKTLKSCNSHIAKYHPLFLRCGYCTERFNSIAEYNNHRCSIEKGKMFNKLQTDISCPFCKIILKSRSEFDRHIHFQHFDSELPYQCYECTCKFASNKGRHSHFKSTHNRCECNVCGTKLTAATKLRHEGYHYGLGYPCHICKRTHAHQQNLSSHYKLVHEEENKKLVTCNICLKTMKSTSLSWHVYSHKTLTTCELCKKILCDGRNLEHHIITRHQEVKDLKIIVIYQNMDNKENDKPCIMAENSAINTENMEIESCIEKGSECEVMEVESKKTSDTAEEQDTSNFEENNKILEEIKSLKEDINNDEAVAEMSLTTANSIESCDATTSQESSPTSSNIGCTNGDSGISVEKSENSSEEDLNKLHVNEKLVAKENVKSEDAEANTECENVSTTNNPKFHKLKSKVKKRNYRNKKNVTNDTGDNSSDMVVDDSSSNLQEPNNSASSRGVDQNHEGRVETNSNASDQEEEAADDANEWTTASEDESEEETVPACLKKEQPKPNFFIVPDLIKRDMGLNPLLHRRYYGSLHVVQRLELMYKLNEHQGCVNTLHFNQKGNLLASGSDDLTIVIWDWAVGKKHLHFDSGHKSNLFQAKWLPFDVEYLMVTCARDGQVRLLDLRHSSSRKLASHYGPSHKLAIHPDTPHVIISVGEDAKVFSIDIRESKPSKLLVVKDGSSDIPLYSVHSNPLNSNEFCVGGSSHLVKVYDRRKVSAPLYDLCPDHLATKRVHVTCVVYNYNGTEILASYNDEDIYLFDTIAPKRGDFAHRYQGHRNNATVKGVNFFGPKSEFILSGSDCGNIFIWDKNTEAIVQWMPGDEQGVVNHLEPHPHIPILATSGLDYDVKIWIPSSENPPTMTNLDKCVKYNLRCREMDNVNEPSTCGVRYIERLMQFIAGTNSRRRNADDDGNGDASSDDNTSSVDSDSESEGNEAGRLACRPS</sequence>
<keyword evidence="3" id="KW-0479">Metal-binding</keyword>
<feature type="compositionally biased region" description="Basic residues" evidence="5">
    <location>
        <begin position="1201"/>
        <end position="1218"/>
    </location>
</feature>